<accession>A0A0B1SYG1</accession>
<evidence type="ECO:0000313" key="1">
    <source>
        <dbReference type="EMBL" id="KHJ90343.1"/>
    </source>
</evidence>
<dbReference type="Proteomes" id="UP000053660">
    <property type="component" value="Unassembled WGS sequence"/>
</dbReference>
<dbReference type="OrthoDB" id="5833483at2759"/>
<sequence length="126" mass="14803">MIALNRFPTFRCLVTSKCCTRDFPNIPFAPSQKLTSLATIPDKCFPFEQELPPVQKRPVFDNTTFADMAAFTSFEPIKRLHIGKPFFNETISYVPAFEESIVAHREEYKKLRRFHFGRREIFYNCL</sequence>
<dbReference type="AlphaFoldDB" id="A0A0B1SYG1"/>
<reference evidence="1 2" key="1">
    <citation type="submission" date="2014-03" db="EMBL/GenBank/DDBJ databases">
        <title>Draft genome of the hookworm Oesophagostomum dentatum.</title>
        <authorList>
            <person name="Mitreva M."/>
        </authorList>
    </citation>
    <scope>NUCLEOTIDE SEQUENCE [LARGE SCALE GENOMIC DNA]</scope>
    <source>
        <strain evidence="1 2">OD-Hann</strain>
    </source>
</reference>
<keyword evidence="2" id="KW-1185">Reference proteome</keyword>
<organism evidence="1 2">
    <name type="scientific">Oesophagostomum dentatum</name>
    <name type="common">Nodular worm</name>
    <dbReference type="NCBI Taxonomy" id="61180"/>
    <lineage>
        <taxon>Eukaryota</taxon>
        <taxon>Metazoa</taxon>
        <taxon>Ecdysozoa</taxon>
        <taxon>Nematoda</taxon>
        <taxon>Chromadorea</taxon>
        <taxon>Rhabditida</taxon>
        <taxon>Rhabditina</taxon>
        <taxon>Rhabditomorpha</taxon>
        <taxon>Strongyloidea</taxon>
        <taxon>Strongylidae</taxon>
        <taxon>Oesophagostomum</taxon>
    </lineage>
</organism>
<protein>
    <submittedName>
        <fullName evidence="1">Uncharacterized protein</fullName>
    </submittedName>
</protein>
<name>A0A0B1SYG1_OESDE</name>
<dbReference type="EMBL" id="KN553131">
    <property type="protein sequence ID" value="KHJ90343.1"/>
    <property type="molecule type" value="Genomic_DNA"/>
</dbReference>
<evidence type="ECO:0000313" key="2">
    <source>
        <dbReference type="Proteomes" id="UP000053660"/>
    </source>
</evidence>
<proteinExistence type="predicted"/>
<gene>
    <name evidence="1" type="ORF">OESDEN_09815</name>
</gene>